<dbReference type="AlphaFoldDB" id="A0A1V3SWL3"/>
<evidence type="ECO:0000313" key="1">
    <source>
        <dbReference type="EMBL" id="OOH73672.1"/>
    </source>
</evidence>
<accession>A0A1V3SWL3</accession>
<evidence type="ECO:0000313" key="2">
    <source>
        <dbReference type="Proteomes" id="UP000188586"/>
    </source>
</evidence>
<gene>
    <name evidence="1" type="ORF">BOX24_03335</name>
</gene>
<reference evidence="1 2" key="1">
    <citation type="submission" date="2016-11" db="EMBL/GenBank/DDBJ databases">
        <title>Comparative genomics of co-occurring bacteria in distinct bioleaching systems unravels niche-specific adaptation.</title>
        <authorList>
            <person name="Zhang X."/>
            <person name="Liu X."/>
            <person name="Yin H."/>
        </authorList>
    </citation>
    <scope>NUCLEOTIDE SEQUENCE [LARGE SCALE GENOMIC DNA]</scope>
    <source>
        <strain evidence="1 2">DX</strain>
    </source>
</reference>
<name>A0A1V3SWL3_9BACT</name>
<dbReference type="Proteomes" id="UP000188586">
    <property type="component" value="Unassembled WGS sequence"/>
</dbReference>
<dbReference type="EMBL" id="MPOJ01000007">
    <property type="protein sequence ID" value="OOH73672.1"/>
    <property type="molecule type" value="Genomic_DNA"/>
</dbReference>
<proteinExistence type="predicted"/>
<organism evidence="1 2">
    <name type="scientific">Leptospirillum ferriphilum</name>
    <dbReference type="NCBI Taxonomy" id="178606"/>
    <lineage>
        <taxon>Bacteria</taxon>
        <taxon>Pseudomonadati</taxon>
        <taxon>Nitrospirota</taxon>
        <taxon>Nitrospiria</taxon>
        <taxon>Nitrospirales</taxon>
        <taxon>Nitrospiraceae</taxon>
        <taxon>Leptospirillum</taxon>
    </lineage>
</organism>
<protein>
    <submittedName>
        <fullName evidence="1">Uncharacterized protein</fullName>
    </submittedName>
</protein>
<sequence>MLTATLWEPEEEKILLSCRISIMFLPENQKGRSLKKKGARRLLLKERDQILLLEGNLLVC</sequence>
<comment type="caution">
    <text evidence="1">The sequence shown here is derived from an EMBL/GenBank/DDBJ whole genome shotgun (WGS) entry which is preliminary data.</text>
</comment>